<gene>
    <name evidence="2" type="ORF">CCACVL1_07573</name>
</gene>
<dbReference type="Proteomes" id="UP000188268">
    <property type="component" value="Unassembled WGS sequence"/>
</dbReference>
<comment type="caution">
    <text evidence="2">The sequence shown here is derived from an EMBL/GenBank/DDBJ whole genome shotgun (WGS) entry which is preliminary data.</text>
</comment>
<keyword evidence="1" id="KW-0732">Signal</keyword>
<name>A0A1R3J502_COCAP</name>
<dbReference type="AlphaFoldDB" id="A0A1R3J502"/>
<sequence length="461" mass="52035">MSIWCLRYALLVANVSFDTPRAYQGLEDDNGDNVKDVYGLYGGMKMQGDQDGLATKLNEKPFDPLSLPEDPMTRVTNEEEALLGLSILYTILGVGAFKLIFEGFSKVGPLALVTKQLVMDCDYLAIHSRAPFAHNYLPAPCFDILSLDYEEIDMRRVKVENLPSKKISELNNRPGIRVITLRVQPPRIRHLVVDRDLALFFLSNTKLEEVLEGLDCFPKYSFNFMNDDTLGSIANSNKYLARCYWNVTLDWWSANHLVVQLRKTTEKRRLYRKTKLDVDDLVKMQPKLIMVFAGMVVKITFVGEASYTLAVPQPQKYVNLDIPETEKFKIRQAGDEGVAKLLDEVQGTQFQTSQLQPLSLAELNDMEALMARAITHDLKVFKFYDSKPIVEVSQTSTPMQAIGVGGKSSTSTLKDNRSSLIQALENGKQNVSLEYYNDGNKLKVGGRRILDGSPLRKLKLK</sequence>
<proteinExistence type="predicted"/>
<dbReference type="EMBL" id="AWWV01008561">
    <property type="protein sequence ID" value="OMO89919.1"/>
    <property type="molecule type" value="Genomic_DNA"/>
</dbReference>
<keyword evidence="3" id="KW-1185">Reference proteome</keyword>
<evidence type="ECO:0000256" key="1">
    <source>
        <dbReference type="SAM" id="SignalP"/>
    </source>
</evidence>
<reference evidence="2 3" key="1">
    <citation type="submission" date="2013-09" db="EMBL/GenBank/DDBJ databases">
        <title>Corchorus capsularis genome sequencing.</title>
        <authorList>
            <person name="Alam M."/>
            <person name="Haque M.S."/>
            <person name="Islam M.S."/>
            <person name="Emdad E.M."/>
            <person name="Islam M.M."/>
            <person name="Ahmed B."/>
            <person name="Halim A."/>
            <person name="Hossen Q.M.M."/>
            <person name="Hossain M.Z."/>
            <person name="Ahmed R."/>
            <person name="Khan M.M."/>
            <person name="Islam R."/>
            <person name="Rashid M.M."/>
            <person name="Khan S.A."/>
            <person name="Rahman M.S."/>
            <person name="Alam M."/>
        </authorList>
    </citation>
    <scope>NUCLEOTIDE SEQUENCE [LARGE SCALE GENOMIC DNA]</scope>
    <source>
        <strain evidence="3">cv. CVL-1</strain>
        <tissue evidence="2">Whole seedling</tissue>
    </source>
</reference>
<organism evidence="2 3">
    <name type="scientific">Corchorus capsularis</name>
    <name type="common">Jute</name>
    <dbReference type="NCBI Taxonomy" id="210143"/>
    <lineage>
        <taxon>Eukaryota</taxon>
        <taxon>Viridiplantae</taxon>
        <taxon>Streptophyta</taxon>
        <taxon>Embryophyta</taxon>
        <taxon>Tracheophyta</taxon>
        <taxon>Spermatophyta</taxon>
        <taxon>Magnoliopsida</taxon>
        <taxon>eudicotyledons</taxon>
        <taxon>Gunneridae</taxon>
        <taxon>Pentapetalae</taxon>
        <taxon>rosids</taxon>
        <taxon>malvids</taxon>
        <taxon>Malvales</taxon>
        <taxon>Malvaceae</taxon>
        <taxon>Grewioideae</taxon>
        <taxon>Apeibeae</taxon>
        <taxon>Corchorus</taxon>
    </lineage>
</organism>
<feature type="chain" id="PRO_5013204108" evidence="1">
    <location>
        <begin position="18"/>
        <end position="461"/>
    </location>
</feature>
<protein>
    <submittedName>
        <fullName evidence="2">Uncharacterized protein</fullName>
    </submittedName>
</protein>
<accession>A0A1R3J502</accession>
<feature type="signal peptide" evidence="1">
    <location>
        <begin position="1"/>
        <end position="17"/>
    </location>
</feature>
<evidence type="ECO:0000313" key="2">
    <source>
        <dbReference type="EMBL" id="OMO89919.1"/>
    </source>
</evidence>
<dbReference type="Gramene" id="OMO89919">
    <property type="protein sequence ID" value="OMO89919"/>
    <property type="gene ID" value="CCACVL1_07573"/>
</dbReference>
<evidence type="ECO:0000313" key="3">
    <source>
        <dbReference type="Proteomes" id="UP000188268"/>
    </source>
</evidence>